<comment type="caution">
    <text evidence="1">The sequence shown here is derived from an EMBL/GenBank/DDBJ whole genome shotgun (WGS) entry which is preliminary data.</text>
</comment>
<evidence type="ECO:0000313" key="1">
    <source>
        <dbReference type="EMBL" id="MBE9255610.1"/>
    </source>
</evidence>
<dbReference type="InterPro" id="IPR042252">
    <property type="entry name" value="MtfA_N"/>
</dbReference>
<dbReference type="SUPFAM" id="SSF55486">
    <property type="entry name" value="Metalloproteases ('zincins'), catalytic domain"/>
    <property type="match status" value="1"/>
</dbReference>
<accession>A0ABR9VW74</accession>
<dbReference type="InterPro" id="IPR010384">
    <property type="entry name" value="MtfA_fam"/>
</dbReference>
<dbReference type="InterPro" id="IPR024079">
    <property type="entry name" value="MetalloPept_cat_dom_sf"/>
</dbReference>
<dbReference type="PANTHER" id="PTHR30164:SF2">
    <property type="entry name" value="PROTEIN MTFA"/>
    <property type="match status" value="1"/>
</dbReference>
<dbReference type="Gene3D" id="3.40.390.10">
    <property type="entry name" value="Collagenase (Catalytic Domain)"/>
    <property type="match status" value="1"/>
</dbReference>
<reference evidence="1 2" key="1">
    <citation type="submission" date="2020-10" db="EMBL/GenBank/DDBJ databases">
        <authorList>
            <person name="Castelo-Branco R."/>
            <person name="Eusebio N."/>
            <person name="Adriana R."/>
            <person name="Vieira A."/>
            <person name="Brugerolle De Fraissinette N."/>
            <person name="Rezende De Castro R."/>
            <person name="Schneider M.P."/>
            <person name="Vasconcelos V."/>
            <person name="Leao P.N."/>
        </authorList>
    </citation>
    <scope>NUCLEOTIDE SEQUENCE [LARGE SCALE GENOMIC DNA]</scope>
    <source>
        <strain evidence="1 2">LEGE 00031</strain>
    </source>
</reference>
<proteinExistence type="predicted"/>
<dbReference type="RefSeq" id="WP_194021076.1">
    <property type="nucleotide sequence ID" value="NZ_JADEVV010000073.1"/>
</dbReference>
<dbReference type="CDD" id="cd20169">
    <property type="entry name" value="Peptidase_M90_mtfA"/>
    <property type="match status" value="1"/>
</dbReference>
<dbReference type="EMBL" id="JADEVV010000073">
    <property type="protein sequence ID" value="MBE9255610.1"/>
    <property type="molecule type" value="Genomic_DNA"/>
</dbReference>
<gene>
    <name evidence="1" type="ORF">IQ217_17575</name>
</gene>
<dbReference type="Pfam" id="PF06167">
    <property type="entry name" value="Peptidase_M90"/>
    <property type="match status" value="1"/>
</dbReference>
<protein>
    <submittedName>
        <fullName evidence="1">Zinc-dependent peptidase</fullName>
    </submittedName>
</protein>
<dbReference type="Proteomes" id="UP000658720">
    <property type="component" value="Unassembled WGS sequence"/>
</dbReference>
<organism evidence="1 2">
    <name type="scientific">Synechocystis salina LEGE 00031</name>
    <dbReference type="NCBI Taxonomy" id="1828736"/>
    <lineage>
        <taxon>Bacteria</taxon>
        <taxon>Bacillati</taxon>
        <taxon>Cyanobacteriota</taxon>
        <taxon>Cyanophyceae</taxon>
        <taxon>Synechococcales</taxon>
        <taxon>Merismopediaceae</taxon>
        <taxon>Synechocystis</taxon>
    </lineage>
</organism>
<evidence type="ECO:0000313" key="2">
    <source>
        <dbReference type="Proteomes" id="UP000658720"/>
    </source>
</evidence>
<sequence>MLPTAIVLTILLGIIAYIWGYPHWLDWREKQLFQRPLPPHWQAILGDRLPFYRQLYPQQRQKLAAKIQLFLQQKQFIGCNDFVLTDEVRLVIAAQACYLALELGSNPYPRLDTILVYPDAFQVRQVSSPDGYVVEEEETIRAGESWDRAGQLILAWGTIAWDLERWQDGHNVIFHEFAHQLDMGDGAMNGVPKLARRNDYQRWQSTFAAEYQQLLSQLEHNLPTVIDPYGATNPCEFFAVVTETFFEKGQELQRHHRQLYQVLQKYYCLEPLINC</sequence>
<keyword evidence="2" id="KW-1185">Reference proteome</keyword>
<dbReference type="Gene3D" id="1.10.472.150">
    <property type="entry name" value="Glucose-regulated metallo-peptidase M90, N-terminal domain"/>
    <property type="match status" value="1"/>
</dbReference>
<name>A0ABR9VW74_9SYNC</name>
<dbReference type="PANTHER" id="PTHR30164">
    <property type="entry name" value="MTFA PEPTIDASE"/>
    <property type="match status" value="1"/>
</dbReference>